<evidence type="ECO:0000256" key="22">
    <source>
        <dbReference type="SAM" id="Phobius"/>
    </source>
</evidence>
<dbReference type="InterPro" id="IPR008977">
    <property type="entry name" value="PHM/PNGase_F_dom_sf"/>
</dbReference>
<dbReference type="GO" id="GO:0004598">
    <property type="term" value="F:peptidylamidoglycolate lyase activity"/>
    <property type="evidence" value="ECO:0007669"/>
    <property type="project" value="UniProtKB-EC"/>
</dbReference>
<dbReference type="InterPro" id="IPR000720">
    <property type="entry name" value="PHM/PAL"/>
</dbReference>
<feature type="binding site" evidence="19">
    <location>
        <position position="206"/>
    </location>
    <ligand>
        <name>Cu(2+)</name>
        <dbReference type="ChEBI" id="CHEBI:29036"/>
        <label>1</label>
        <note>catalytic</note>
    </ligand>
</feature>
<comment type="catalytic activity">
    <reaction evidence="18">
        <text>a [peptide]-C-terminal glycine + 2 L-ascorbate + O2 = a [peptide]-C-terminal (2S)-2-hydroxyglycine + 2 monodehydro-L-ascorbate radical + H2O</text>
        <dbReference type="Rhea" id="RHEA:21452"/>
        <dbReference type="Rhea" id="RHEA-COMP:13486"/>
        <dbReference type="Rhea" id="RHEA-COMP:15321"/>
        <dbReference type="ChEBI" id="CHEBI:15377"/>
        <dbReference type="ChEBI" id="CHEBI:15379"/>
        <dbReference type="ChEBI" id="CHEBI:38290"/>
        <dbReference type="ChEBI" id="CHEBI:59513"/>
        <dbReference type="ChEBI" id="CHEBI:137000"/>
        <dbReference type="ChEBI" id="CHEBI:142768"/>
        <dbReference type="EC" id="1.14.17.3"/>
    </reaction>
</comment>
<feature type="disulfide bond" evidence="20">
    <location>
        <begin position="257"/>
        <end position="276"/>
    </location>
</feature>
<dbReference type="PROSITE" id="PS00085">
    <property type="entry name" value="CU2_MONOOXYGENASE_2"/>
    <property type="match status" value="1"/>
</dbReference>
<evidence type="ECO:0000256" key="9">
    <source>
        <dbReference type="ARBA" id="ARBA00022737"/>
    </source>
</evidence>
<reference evidence="26" key="1">
    <citation type="submission" date="2023-07" db="EMBL/GenBank/DDBJ databases">
        <authorList>
            <consortium name="CYATHOMIX"/>
        </authorList>
    </citation>
    <scope>NUCLEOTIDE SEQUENCE</scope>
    <source>
        <strain evidence="26">N/A</strain>
    </source>
</reference>
<keyword evidence="11" id="KW-0560">Oxidoreductase</keyword>
<keyword evidence="8 23" id="KW-0732">Signal</keyword>
<dbReference type="SUPFAM" id="SSF101898">
    <property type="entry name" value="NHL repeat"/>
    <property type="match status" value="1"/>
</dbReference>
<feature type="signal peptide" evidence="23">
    <location>
        <begin position="1"/>
        <end position="16"/>
    </location>
</feature>
<feature type="chain" id="PRO_5041272662" description="Peptidylglycine monooxygenase" evidence="23">
    <location>
        <begin position="17"/>
        <end position="732"/>
    </location>
</feature>
<dbReference type="FunFam" id="2.120.10.30:FF:000083">
    <property type="entry name" value="Peptidyl-glycine alpha-amidating monooxygenase B"/>
    <property type="match status" value="1"/>
</dbReference>
<keyword evidence="22" id="KW-1133">Transmembrane helix</keyword>
<evidence type="ECO:0000259" key="25">
    <source>
        <dbReference type="Pfam" id="PF03712"/>
    </source>
</evidence>
<dbReference type="InterPro" id="IPR036939">
    <property type="entry name" value="Cu2_ascorb_mOase_N_sf"/>
</dbReference>
<keyword evidence="15" id="KW-0325">Glycoprotein</keyword>
<evidence type="ECO:0000256" key="15">
    <source>
        <dbReference type="ARBA" id="ARBA00023180"/>
    </source>
</evidence>
<evidence type="ECO:0000256" key="19">
    <source>
        <dbReference type="PIRSR" id="PIRSR600720-2"/>
    </source>
</evidence>
<gene>
    <name evidence="26" type="ORF">CYNAS_LOCUS5282</name>
</gene>
<evidence type="ECO:0000256" key="14">
    <source>
        <dbReference type="ARBA" id="ARBA00023157"/>
    </source>
</evidence>
<feature type="binding site" evidence="19">
    <location>
        <position position="72"/>
    </location>
    <ligand>
        <name>Cu(2+)</name>
        <dbReference type="ChEBI" id="CHEBI:29036"/>
        <label>1</label>
        <note>catalytic</note>
    </ligand>
</feature>
<keyword evidence="9" id="KW-0677">Repeat</keyword>
<feature type="binding site" evidence="19">
    <location>
        <position position="138"/>
    </location>
    <ligand>
        <name>Cu(2+)</name>
        <dbReference type="ChEBI" id="CHEBI:29036"/>
        <label>1</label>
        <note>catalytic</note>
    </ligand>
</feature>
<dbReference type="AlphaFoldDB" id="A0AA36DWI5"/>
<comment type="similarity">
    <text evidence="5">In the N-terminal section; belongs to the copper type II ascorbate-dependent monooxygenase family.</text>
</comment>
<evidence type="ECO:0000256" key="12">
    <source>
        <dbReference type="ARBA" id="ARBA00023008"/>
    </source>
</evidence>
<keyword evidence="13" id="KW-0503">Monooxygenase</keyword>
<feature type="binding site" evidence="19">
    <location>
        <position position="208"/>
    </location>
    <ligand>
        <name>Cu(2+)</name>
        <dbReference type="ChEBI" id="CHEBI:29036"/>
        <label>1</label>
        <note>catalytic</note>
    </ligand>
</feature>
<feature type="binding site" evidence="19">
    <location>
        <position position="73"/>
    </location>
    <ligand>
        <name>Cu(2+)</name>
        <dbReference type="ChEBI" id="CHEBI:29036"/>
        <label>1</label>
        <note>catalytic</note>
    </ligand>
</feature>
<evidence type="ECO:0000256" key="5">
    <source>
        <dbReference type="ARBA" id="ARBA00010263"/>
    </source>
</evidence>
<comment type="caution">
    <text evidence="26">The sequence shown here is derived from an EMBL/GenBank/DDBJ whole genome shotgun (WGS) entry which is preliminary data.</text>
</comment>
<keyword evidence="12 19" id="KW-0186">Copper</keyword>
<evidence type="ECO:0000256" key="7">
    <source>
        <dbReference type="ARBA" id="ARBA00022723"/>
    </source>
</evidence>
<dbReference type="Gene3D" id="2.120.10.30">
    <property type="entry name" value="TolB, C-terminal domain"/>
    <property type="match status" value="1"/>
</dbReference>
<evidence type="ECO:0000256" key="17">
    <source>
        <dbReference type="ARBA" id="ARBA00023268"/>
    </source>
</evidence>
<dbReference type="PROSITE" id="PS51125">
    <property type="entry name" value="NHL"/>
    <property type="match status" value="1"/>
</dbReference>
<evidence type="ECO:0000256" key="8">
    <source>
        <dbReference type="ARBA" id="ARBA00022729"/>
    </source>
</evidence>
<evidence type="ECO:0000256" key="6">
    <source>
        <dbReference type="ARBA" id="ARBA00022525"/>
    </source>
</evidence>
<comment type="cofactor">
    <cofactor evidence="2">
        <name>Zn(2+)</name>
        <dbReference type="ChEBI" id="CHEBI:29105"/>
    </cofactor>
</comment>
<feature type="repeat" description="NHL" evidence="21">
    <location>
        <begin position="459"/>
        <end position="502"/>
    </location>
</feature>
<keyword evidence="17" id="KW-0511">Multifunctional enzyme</keyword>
<evidence type="ECO:0000256" key="4">
    <source>
        <dbReference type="ARBA" id="ARBA00006026"/>
    </source>
</evidence>
<evidence type="ECO:0000256" key="21">
    <source>
        <dbReference type="PROSITE-ProRule" id="PRU00504"/>
    </source>
</evidence>
<comment type="subcellular location">
    <subcellularLocation>
        <location evidence="3">Secreted</location>
    </subcellularLocation>
</comment>
<keyword evidence="10" id="KW-0862">Zinc</keyword>
<feature type="binding site" evidence="19">
    <location>
        <position position="275"/>
    </location>
    <ligand>
        <name>Cu(2+)</name>
        <dbReference type="ChEBI" id="CHEBI:29036"/>
        <label>1</label>
        <note>catalytic</note>
    </ligand>
</feature>
<dbReference type="GO" id="GO:0006518">
    <property type="term" value="P:peptide metabolic process"/>
    <property type="evidence" value="ECO:0007669"/>
    <property type="project" value="InterPro"/>
</dbReference>
<dbReference type="InterPro" id="IPR014783">
    <property type="entry name" value="Cu2_ascorb_mOase_CS-2"/>
</dbReference>
<evidence type="ECO:0000256" key="13">
    <source>
        <dbReference type="ARBA" id="ARBA00023033"/>
    </source>
</evidence>
<proteinExistence type="inferred from homology"/>
<dbReference type="Pfam" id="PF01082">
    <property type="entry name" value="Cu2_monooxygen"/>
    <property type="match status" value="1"/>
</dbReference>
<evidence type="ECO:0000256" key="23">
    <source>
        <dbReference type="SAM" id="SignalP"/>
    </source>
</evidence>
<keyword evidence="7 19" id="KW-0479">Metal-binding</keyword>
<evidence type="ECO:0000256" key="18">
    <source>
        <dbReference type="ARBA" id="ARBA00048431"/>
    </source>
</evidence>
<sequence>MYLLLLLLYCASYVFAMLEKRQVEVGEEVTKVILQMPGYSPSKNDEYGVLPRKAPPGYIVAFEPFAVMDRIHHILIFGCTTPAYNSIWKGYDVCGAGLLPRVLYAWARNAPALFLPNNVAYSVGHEQDYIKYFVMQVHYARTFVGDVLDYSGVIIHMTQKKPPNFADVYLLGYTQPVPPGRHHLQLNVSCEYHGKADLHPFAFRTHTHGMGRVVSAYYKHEGHWKKLGIRYPLAPQIFQIIEHNPVIRKGDLIATTCRMDSHHKTVPTPIGPQEMCNYYMMYYYNSSEETPFPGDPFCIKNEGSEEMRKDYPVEGTLILPSKPTLERTSYATGIAFGVVEEGAHTSVGSVKIGQIAALSFIDDRTLVIFHRAERVWNKRSFDKYDVTIDKTPIADHVILIVSFIDGKLRLLKKLGKNKFYMPHGLHIDKDNFFYTTDAGSHTVAKWRLEGDDLELVWESGVKMKPGADDAHFCKPTAVVTNDEGVFVTDGYCNNRIVQLDSTSGKRMFEFGLSGPGHGTFNLPHDIVTSFPSNHLFVADRENGKVQEITTRGDFVLEWSSNLFSNIYSVDTHDDYVYMVPGRIDAGPARVYAGRAGTGLIEFSFAPTSRKFEHVHTLRVSPDGYRIAVGDNHGPTLFVFRIQPKRPTSFPRSPFMFSTSFYLFDAERWPLLMIPVIGCAMIIIGFVVCLRNGRERKVTKNHVTFDKKDYKALPLDKEDAVKLMSDNSDIEEP</sequence>
<dbReference type="GO" id="GO:0016020">
    <property type="term" value="C:membrane"/>
    <property type="evidence" value="ECO:0007669"/>
    <property type="project" value="InterPro"/>
</dbReference>
<dbReference type="SUPFAM" id="SSF49742">
    <property type="entry name" value="PHM/PNGase F"/>
    <property type="match status" value="2"/>
</dbReference>
<evidence type="ECO:0000256" key="1">
    <source>
        <dbReference type="ARBA" id="ARBA00000686"/>
    </source>
</evidence>
<feature type="domain" description="Copper type II ascorbate-dependent monooxygenase C-terminal" evidence="25">
    <location>
        <begin position="166"/>
        <end position="288"/>
    </location>
</feature>
<keyword evidence="22" id="KW-0472">Membrane</keyword>
<dbReference type="InterPro" id="IPR014784">
    <property type="entry name" value="Cu2_ascorb_mOase-like_C"/>
</dbReference>
<dbReference type="PANTHER" id="PTHR10680:SF14">
    <property type="entry name" value="PEPTIDYL-GLYCINE ALPHA-AMIDATING MONOOXYGENASE"/>
    <property type="match status" value="1"/>
</dbReference>
<dbReference type="Gene3D" id="2.60.120.230">
    <property type="match status" value="1"/>
</dbReference>
<evidence type="ECO:0000256" key="16">
    <source>
        <dbReference type="ARBA" id="ARBA00023239"/>
    </source>
</evidence>
<protein>
    <recommendedName>
        <fullName evidence="28">Peptidylglycine monooxygenase</fullName>
    </recommendedName>
</protein>
<keyword evidence="27" id="KW-1185">Reference proteome</keyword>
<evidence type="ECO:0000256" key="10">
    <source>
        <dbReference type="ARBA" id="ARBA00022833"/>
    </source>
</evidence>
<keyword evidence="22" id="KW-0812">Transmembrane</keyword>
<dbReference type="EMBL" id="CATQJL010000112">
    <property type="protein sequence ID" value="CAJ0593299.1"/>
    <property type="molecule type" value="Genomic_DNA"/>
</dbReference>
<name>A0AA36DWI5_CYLNA</name>
<dbReference type="Pfam" id="PF01436">
    <property type="entry name" value="NHL"/>
    <property type="match status" value="1"/>
</dbReference>
<comment type="cofactor">
    <cofactor evidence="19">
        <name>Cu(2+)</name>
        <dbReference type="ChEBI" id="CHEBI:29036"/>
    </cofactor>
    <text evidence="19">Binds 2 Cu(2+) ions per subunit.</text>
</comment>
<dbReference type="InterPro" id="IPR001258">
    <property type="entry name" value="NHL_repeat"/>
</dbReference>
<dbReference type="GO" id="GO:0004504">
    <property type="term" value="F:peptidylglycine monooxygenase activity"/>
    <property type="evidence" value="ECO:0007669"/>
    <property type="project" value="UniProtKB-EC"/>
</dbReference>
<dbReference type="Proteomes" id="UP001176961">
    <property type="component" value="Unassembled WGS sequence"/>
</dbReference>
<dbReference type="PANTHER" id="PTHR10680">
    <property type="entry name" value="PEPTIDYL-GLYCINE ALPHA-AMIDATING MONOOXYGENASE"/>
    <property type="match status" value="1"/>
</dbReference>
<evidence type="ECO:0000313" key="27">
    <source>
        <dbReference type="Proteomes" id="UP001176961"/>
    </source>
</evidence>
<dbReference type="Gene3D" id="2.60.120.310">
    <property type="entry name" value="Copper type II, ascorbate-dependent monooxygenase, N-terminal domain"/>
    <property type="match status" value="1"/>
</dbReference>
<evidence type="ECO:0008006" key="28">
    <source>
        <dbReference type="Google" id="ProtNLM"/>
    </source>
</evidence>
<evidence type="ECO:0000256" key="11">
    <source>
        <dbReference type="ARBA" id="ARBA00023002"/>
    </source>
</evidence>
<comment type="catalytic activity">
    <reaction evidence="1">
        <text>a [peptide]-C-terminal (2S)-2-hydroxyglycine = a [peptide]-C-terminal amide + glyoxylate</text>
        <dbReference type="Rhea" id="RHEA:20924"/>
        <dbReference type="Rhea" id="RHEA-COMP:13485"/>
        <dbReference type="Rhea" id="RHEA-COMP:15321"/>
        <dbReference type="ChEBI" id="CHEBI:36655"/>
        <dbReference type="ChEBI" id="CHEBI:137001"/>
        <dbReference type="ChEBI" id="CHEBI:142768"/>
        <dbReference type="EC" id="4.3.2.5"/>
    </reaction>
</comment>
<keyword evidence="6" id="KW-0964">Secreted</keyword>
<dbReference type="GO" id="GO:0005507">
    <property type="term" value="F:copper ion binding"/>
    <property type="evidence" value="ECO:0007669"/>
    <property type="project" value="InterPro"/>
</dbReference>
<evidence type="ECO:0000256" key="3">
    <source>
        <dbReference type="ARBA" id="ARBA00004613"/>
    </source>
</evidence>
<evidence type="ECO:0000313" key="26">
    <source>
        <dbReference type="EMBL" id="CAJ0593299.1"/>
    </source>
</evidence>
<dbReference type="PRINTS" id="PR00790">
    <property type="entry name" value="PAMONOXGNASE"/>
</dbReference>
<dbReference type="CDD" id="cd14958">
    <property type="entry name" value="NHL_PAL_like"/>
    <property type="match status" value="1"/>
</dbReference>
<feature type="transmembrane region" description="Helical" evidence="22">
    <location>
        <begin position="668"/>
        <end position="689"/>
    </location>
</feature>
<evidence type="ECO:0000259" key="24">
    <source>
        <dbReference type="Pfam" id="PF01082"/>
    </source>
</evidence>
<dbReference type="InterPro" id="IPR024548">
    <property type="entry name" value="Cu2_monoox_C"/>
</dbReference>
<evidence type="ECO:0000256" key="20">
    <source>
        <dbReference type="PIRSR" id="PIRSR600720-3"/>
    </source>
</evidence>
<dbReference type="InterPro" id="IPR011042">
    <property type="entry name" value="6-blade_b-propeller_TolB-like"/>
</dbReference>
<organism evidence="26 27">
    <name type="scientific">Cylicocyclus nassatus</name>
    <name type="common">Nematode worm</name>
    <dbReference type="NCBI Taxonomy" id="53992"/>
    <lineage>
        <taxon>Eukaryota</taxon>
        <taxon>Metazoa</taxon>
        <taxon>Ecdysozoa</taxon>
        <taxon>Nematoda</taxon>
        <taxon>Chromadorea</taxon>
        <taxon>Rhabditida</taxon>
        <taxon>Rhabditina</taxon>
        <taxon>Rhabditomorpha</taxon>
        <taxon>Strongyloidea</taxon>
        <taxon>Strongylidae</taxon>
        <taxon>Cylicocyclus</taxon>
    </lineage>
</organism>
<dbReference type="GO" id="GO:0005576">
    <property type="term" value="C:extracellular region"/>
    <property type="evidence" value="ECO:0007669"/>
    <property type="project" value="UniProtKB-SubCell"/>
</dbReference>
<keyword evidence="16" id="KW-0456">Lyase</keyword>
<dbReference type="Pfam" id="PF03712">
    <property type="entry name" value="Cu2_monoox_C"/>
    <property type="match status" value="1"/>
</dbReference>
<evidence type="ECO:0000256" key="2">
    <source>
        <dbReference type="ARBA" id="ARBA00001947"/>
    </source>
</evidence>
<comment type="similarity">
    <text evidence="4">In the C-terminal section; belongs to the peptidyl-alpha-hydroxyglycine alpha-amidating lyase family.</text>
</comment>
<keyword evidence="14 20" id="KW-1015">Disulfide bond</keyword>
<accession>A0AA36DWI5</accession>
<dbReference type="InterPro" id="IPR000323">
    <property type="entry name" value="Cu2_ascorb_mOase_N"/>
</dbReference>
<feature type="domain" description="Copper type II ascorbate-dependent monooxygenase N-terminal" evidence="24">
    <location>
        <begin position="50"/>
        <end position="140"/>
    </location>
</feature>